<accession>A0A9D0ZDX6</accession>
<keyword evidence="5 6" id="KW-0472">Membrane</keyword>
<protein>
    <recommendedName>
        <fullName evidence="6">TVP38/TMEM64 family membrane protein</fullName>
    </recommendedName>
</protein>
<comment type="subcellular location">
    <subcellularLocation>
        <location evidence="1 6">Cell membrane</location>
        <topology evidence="1 6">Multi-pass membrane protein</topology>
    </subcellularLocation>
</comment>
<evidence type="ECO:0000313" key="10">
    <source>
        <dbReference type="Proteomes" id="UP000824262"/>
    </source>
</evidence>
<keyword evidence="4 6" id="KW-1133">Transmembrane helix</keyword>
<feature type="transmembrane region" description="Helical" evidence="6">
    <location>
        <begin position="156"/>
        <end position="178"/>
    </location>
</feature>
<dbReference type="PANTHER" id="PTHR12677">
    <property type="entry name" value="GOLGI APPARATUS MEMBRANE PROTEIN TVP38-RELATED"/>
    <property type="match status" value="1"/>
</dbReference>
<evidence type="ECO:0000256" key="4">
    <source>
        <dbReference type="ARBA" id="ARBA00022989"/>
    </source>
</evidence>
<feature type="transmembrane region" description="Helical" evidence="6">
    <location>
        <begin position="79"/>
        <end position="98"/>
    </location>
</feature>
<sequence>MKLRKLLPLLIMLLCAALAAAFLLLHGSISVEELLSYSPDNKWLAALAALLAYALKSQTVVIPYALIATAVGLIFDLPAALAVNALGSIVCISVPYLTGRSSDGVIVDTLLQKYPRVRGFYESNRRHLFLVSLVLRVANLSNDILGLFFGSLRMKYWEYLVSSMIGIVPAMVLYTVLGNDLDPLSAPVLICLGVDLVSIASAFLLLRRRGRSCRGQAAEKQDGPGKEETANGEKE</sequence>
<proteinExistence type="inferred from homology"/>
<dbReference type="InterPro" id="IPR015414">
    <property type="entry name" value="TMEM64"/>
</dbReference>
<dbReference type="AlphaFoldDB" id="A0A9D0ZDX6"/>
<dbReference type="InterPro" id="IPR032816">
    <property type="entry name" value="VTT_dom"/>
</dbReference>
<evidence type="ECO:0000256" key="3">
    <source>
        <dbReference type="ARBA" id="ARBA00022692"/>
    </source>
</evidence>
<feature type="transmembrane region" description="Helical" evidence="6">
    <location>
        <begin position="128"/>
        <end position="149"/>
    </location>
</feature>
<evidence type="ECO:0000256" key="1">
    <source>
        <dbReference type="ARBA" id="ARBA00004651"/>
    </source>
</evidence>
<evidence type="ECO:0000313" key="9">
    <source>
        <dbReference type="EMBL" id="HIQ78565.1"/>
    </source>
</evidence>
<dbReference type="GO" id="GO:0005886">
    <property type="term" value="C:plasma membrane"/>
    <property type="evidence" value="ECO:0007669"/>
    <property type="project" value="UniProtKB-SubCell"/>
</dbReference>
<name>A0A9D0ZDX6_9FIRM</name>
<feature type="domain" description="VTT" evidence="8">
    <location>
        <begin position="62"/>
        <end position="179"/>
    </location>
</feature>
<evidence type="ECO:0000259" key="8">
    <source>
        <dbReference type="Pfam" id="PF09335"/>
    </source>
</evidence>
<feature type="compositionally biased region" description="Basic and acidic residues" evidence="7">
    <location>
        <begin position="217"/>
        <end position="235"/>
    </location>
</feature>
<comment type="similarity">
    <text evidence="6">Belongs to the TVP38/TMEM64 family.</text>
</comment>
<evidence type="ECO:0000256" key="5">
    <source>
        <dbReference type="ARBA" id="ARBA00023136"/>
    </source>
</evidence>
<gene>
    <name evidence="9" type="ORF">IAB77_04835</name>
</gene>
<organism evidence="9 10">
    <name type="scientific">Candidatus Scatomorpha intestinavium</name>
    <dbReference type="NCBI Taxonomy" id="2840922"/>
    <lineage>
        <taxon>Bacteria</taxon>
        <taxon>Bacillati</taxon>
        <taxon>Bacillota</taxon>
        <taxon>Clostridia</taxon>
        <taxon>Eubacteriales</taxon>
        <taxon>Candidatus Scatomorpha</taxon>
    </lineage>
</organism>
<feature type="region of interest" description="Disordered" evidence="7">
    <location>
        <begin position="215"/>
        <end position="235"/>
    </location>
</feature>
<evidence type="ECO:0000256" key="2">
    <source>
        <dbReference type="ARBA" id="ARBA00022475"/>
    </source>
</evidence>
<keyword evidence="2 6" id="KW-1003">Cell membrane</keyword>
<dbReference type="PANTHER" id="PTHR12677:SF59">
    <property type="entry name" value="GOLGI APPARATUS MEMBRANE PROTEIN TVP38-RELATED"/>
    <property type="match status" value="1"/>
</dbReference>
<feature type="transmembrane region" description="Helical" evidence="6">
    <location>
        <begin position="46"/>
        <end position="67"/>
    </location>
</feature>
<dbReference type="EMBL" id="DVGA01000048">
    <property type="protein sequence ID" value="HIQ78565.1"/>
    <property type="molecule type" value="Genomic_DNA"/>
</dbReference>
<reference evidence="9" key="2">
    <citation type="journal article" date="2021" name="PeerJ">
        <title>Extensive microbial diversity within the chicken gut microbiome revealed by metagenomics and culture.</title>
        <authorList>
            <person name="Gilroy R."/>
            <person name="Ravi A."/>
            <person name="Getino M."/>
            <person name="Pursley I."/>
            <person name="Horton D.L."/>
            <person name="Alikhan N.F."/>
            <person name="Baker D."/>
            <person name="Gharbi K."/>
            <person name="Hall N."/>
            <person name="Watson M."/>
            <person name="Adriaenssens E.M."/>
            <person name="Foster-Nyarko E."/>
            <person name="Jarju S."/>
            <person name="Secka A."/>
            <person name="Antonio M."/>
            <person name="Oren A."/>
            <person name="Chaudhuri R.R."/>
            <person name="La Ragione R."/>
            <person name="Hildebrand F."/>
            <person name="Pallen M.J."/>
        </authorList>
    </citation>
    <scope>NUCLEOTIDE SEQUENCE</scope>
    <source>
        <strain evidence="9">ChiBcolR7-354</strain>
    </source>
</reference>
<keyword evidence="3 6" id="KW-0812">Transmembrane</keyword>
<dbReference type="Pfam" id="PF09335">
    <property type="entry name" value="VTT_dom"/>
    <property type="match status" value="1"/>
</dbReference>
<comment type="caution">
    <text evidence="9">The sequence shown here is derived from an EMBL/GenBank/DDBJ whole genome shotgun (WGS) entry which is preliminary data.</text>
</comment>
<reference evidence="9" key="1">
    <citation type="submission" date="2020-10" db="EMBL/GenBank/DDBJ databases">
        <authorList>
            <person name="Gilroy R."/>
        </authorList>
    </citation>
    <scope>NUCLEOTIDE SEQUENCE</scope>
    <source>
        <strain evidence="9">ChiBcolR7-354</strain>
    </source>
</reference>
<evidence type="ECO:0000256" key="7">
    <source>
        <dbReference type="SAM" id="MobiDB-lite"/>
    </source>
</evidence>
<feature type="transmembrane region" description="Helical" evidence="6">
    <location>
        <begin position="184"/>
        <end position="206"/>
    </location>
</feature>
<dbReference type="Proteomes" id="UP000824262">
    <property type="component" value="Unassembled WGS sequence"/>
</dbReference>
<evidence type="ECO:0000256" key="6">
    <source>
        <dbReference type="RuleBase" id="RU366058"/>
    </source>
</evidence>